<dbReference type="Proteomes" id="UP000298327">
    <property type="component" value="Unassembled WGS sequence"/>
</dbReference>
<reference evidence="3 4" key="1">
    <citation type="submission" date="2019-02" db="EMBL/GenBank/DDBJ databases">
        <title>Genome sequencing of the rare red list fungi Dentipellis fragilis.</title>
        <authorList>
            <person name="Buettner E."/>
            <person name="Kellner H."/>
        </authorList>
    </citation>
    <scope>NUCLEOTIDE SEQUENCE [LARGE SCALE GENOMIC DNA]</scope>
    <source>
        <strain evidence="3 4">DSM 105465</strain>
    </source>
</reference>
<evidence type="ECO:0000313" key="4">
    <source>
        <dbReference type="Proteomes" id="UP000298327"/>
    </source>
</evidence>
<name>A0A4Y9YF78_9AGAM</name>
<evidence type="ECO:0000259" key="2">
    <source>
        <dbReference type="Pfam" id="PF24968"/>
    </source>
</evidence>
<dbReference type="AlphaFoldDB" id="A0A4Y9YF78"/>
<proteinExistence type="predicted"/>
<comment type="caution">
    <text evidence="3">The sequence shown here is derived from an EMBL/GenBank/DDBJ whole genome shotgun (WGS) entry which is preliminary data.</text>
</comment>
<evidence type="ECO:0000256" key="1">
    <source>
        <dbReference type="SAM" id="MobiDB-lite"/>
    </source>
</evidence>
<gene>
    <name evidence="3" type="ORF">EVG20_g7136</name>
</gene>
<feature type="region of interest" description="Disordered" evidence="1">
    <location>
        <begin position="1"/>
        <end position="49"/>
    </location>
</feature>
<sequence length="595" mass="65272">MQDTRRKHVAPGATAAAADRHRSARAHAIAHSPCVPPRHPTTQRKDAHRHQPLLRPLAARPKSAIFERVSGAYWDFENNVARYPRFPSPTASCACPLRNFPSTSHRPLAAGPKSANSRRMLGSHSALSGRQNDGLRARGTTKGVPPHDASDSYRQSEKGFKVTAVLDVGRGRGDKKTFSMRTFKALDDNKSVSSTVLGGQPCDSSSTSSALQRIRTHGQHAFVGHLLDQLLHAVRTCHSADLRLTDETASRAYKARIGSQRDQWDHPALASWMRGTSSNTGTIVYEDMGAERHVYPRATRDVPVACCPRARTSSIQHVVLGSGLLWPGHHGPVSSWLLTRGTCIACYANSSSSWISCFENNSALKIDVRATMARPAEGVGRAEVDKRAFLVDPTNTNPQPLPLPYISTCPKPGVNHTSYFPSTPSERRSLWLEPLCGAATLIPTRSRTGSRVTSSPRVVDTYEGVSFNMFKPLYHEATPVENINFIGSLEMAERPEKKLYSRSPGLAVTIDFVVPVTTANIYELIVSNNLQYYQFSLDGGSGCLFWQLTLLDAFAQKGWINRADLDAAQERIAAFAANRPQTTYPPVVGKFLRAT</sequence>
<dbReference type="Pfam" id="PF24968">
    <property type="entry name" value="DUF7770"/>
    <property type="match status" value="1"/>
</dbReference>
<dbReference type="InterPro" id="IPR056672">
    <property type="entry name" value="DUF7770"/>
</dbReference>
<accession>A0A4Y9YF78</accession>
<feature type="region of interest" description="Disordered" evidence="1">
    <location>
        <begin position="105"/>
        <end position="156"/>
    </location>
</feature>
<dbReference type="EMBL" id="SEOQ01000521">
    <property type="protein sequence ID" value="TFY61216.1"/>
    <property type="molecule type" value="Genomic_DNA"/>
</dbReference>
<feature type="domain" description="DUF7770" evidence="2">
    <location>
        <begin position="500"/>
        <end position="591"/>
    </location>
</feature>
<evidence type="ECO:0000313" key="3">
    <source>
        <dbReference type="EMBL" id="TFY61216.1"/>
    </source>
</evidence>
<keyword evidence="4" id="KW-1185">Reference proteome</keyword>
<organism evidence="3 4">
    <name type="scientific">Dentipellis fragilis</name>
    <dbReference type="NCBI Taxonomy" id="205917"/>
    <lineage>
        <taxon>Eukaryota</taxon>
        <taxon>Fungi</taxon>
        <taxon>Dikarya</taxon>
        <taxon>Basidiomycota</taxon>
        <taxon>Agaricomycotina</taxon>
        <taxon>Agaricomycetes</taxon>
        <taxon>Russulales</taxon>
        <taxon>Hericiaceae</taxon>
        <taxon>Dentipellis</taxon>
    </lineage>
</organism>
<dbReference type="OrthoDB" id="3527137at2759"/>
<protein>
    <recommendedName>
        <fullName evidence="2">DUF7770 domain-containing protein</fullName>
    </recommendedName>
</protein>